<dbReference type="EMBL" id="MTEJ01000257">
    <property type="protein sequence ID" value="OQX06154.1"/>
    <property type="molecule type" value="Genomic_DNA"/>
</dbReference>
<dbReference type="Proteomes" id="UP000192491">
    <property type="component" value="Unassembled WGS sequence"/>
</dbReference>
<proteinExistence type="predicted"/>
<accession>A0A1Y1QI07</accession>
<evidence type="ECO:0000313" key="2">
    <source>
        <dbReference type="Proteomes" id="UP000192491"/>
    </source>
</evidence>
<protein>
    <submittedName>
        <fullName evidence="1">Uncharacterized protein</fullName>
    </submittedName>
</protein>
<evidence type="ECO:0000313" key="1">
    <source>
        <dbReference type="EMBL" id="OQX06154.1"/>
    </source>
</evidence>
<gene>
    <name evidence="1" type="ORF">BWK73_31575</name>
</gene>
<dbReference type="AlphaFoldDB" id="A0A1Y1QI07"/>
<name>A0A1Y1QI07_9GAMM</name>
<comment type="caution">
    <text evidence="1">The sequence shown here is derived from an EMBL/GenBank/DDBJ whole genome shotgun (WGS) entry which is preliminary data.</text>
</comment>
<sequence length="170" mass="17756">MINVNSAVVASGSQANPALLADKKTPSTKLQARDLYANDASMEAIVSRLLCQTKGHGNKGVKTGDWGGEQIGMTVNKNGASLEFGCASGSIAQPIRTDAKGNFSVDGTLTRRMGVMPADPELLPKPQDVTYSGNVKGNTLTLDITSKADGSSLGSYTLTYGQAPHIFYCA</sequence>
<organism evidence="1 2">
    <name type="scientific">Thiothrix lacustris</name>
    <dbReference type="NCBI Taxonomy" id="525917"/>
    <lineage>
        <taxon>Bacteria</taxon>
        <taxon>Pseudomonadati</taxon>
        <taxon>Pseudomonadota</taxon>
        <taxon>Gammaproteobacteria</taxon>
        <taxon>Thiotrichales</taxon>
        <taxon>Thiotrichaceae</taxon>
        <taxon>Thiothrix</taxon>
    </lineage>
</organism>
<reference evidence="1 2" key="1">
    <citation type="submission" date="2017-01" db="EMBL/GenBank/DDBJ databases">
        <title>Novel large sulfur bacteria in the metagenomes of groundwater-fed chemosynthetic microbial mats in the Lake Huron basin.</title>
        <authorList>
            <person name="Sharrar A.M."/>
            <person name="Flood B.E."/>
            <person name="Bailey J.V."/>
            <person name="Jones D.S."/>
            <person name="Biddanda B."/>
            <person name="Ruberg S.A."/>
            <person name="Marcus D.N."/>
            <person name="Dick G.J."/>
        </authorList>
    </citation>
    <scope>NUCLEOTIDE SEQUENCE [LARGE SCALE GENOMIC DNA]</scope>
    <source>
        <strain evidence="1">A8</strain>
    </source>
</reference>